<sequence length="298" mass="34094">MMKKDDFPEGINFINKDGRRIISAEHNKYLEGVFLATQLNCNGFYLKADSFSQTQQVNIDFSLLDRVRSIDELAIGPNIKFSPDQDFSPLYALSKLTSLTIHVKGISIDFNRFSKLTNLTATYSKKFSNFSALTNLRNLWLWHLNTNDFGFFGDFPNLRELKITQSQIRSLDGLSGCENLEKLHLIRCTKLLNLSGIDALKKLNGVFIINSKQMVNFSCLKGNCSIEQLGLNRVDSLDFIRYMPNLKTVGFDELIDGNIALALEIPHIERITFYPNKKHYTHTQQEVNEIIARRRLSA</sequence>
<dbReference type="AlphaFoldDB" id="A0A506V8T0"/>
<keyword evidence="2" id="KW-1185">Reference proteome</keyword>
<dbReference type="SUPFAM" id="SSF52058">
    <property type="entry name" value="L domain-like"/>
    <property type="match status" value="1"/>
</dbReference>
<accession>A0A506V8T0</accession>
<dbReference type="EMBL" id="VHQI01000006">
    <property type="protein sequence ID" value="TPW41936.1"/>
    <property type="molecule type" value="Genomic_DNA"/>
</dbReference>
<dbReference type="Gene3D" id="3.80.10.10">
    <property type="entry name" value="Ribonuclease Inhibitor"/>
    <property type="match status" value="1"/>
</dbReference>
<comment type="caution">
    <text evidence="1">The sequence shown here is derived from an EMBL/GenBank/DDBJ whole genome shotgun (WGS) entry which is preliminary data.</text>
</comment>
<protein>
    <submittedName>
        <fullName evidence="1">Leucine-rich repeat domain-containing protein</fullName>
    </submittedName>
</protein>
<evidence type="ECO:0000313" key="1">
    <source>
        <dbReference type="EMBL" id="TPW41936.1"/>
    </source>
</evidence>
<dbReference type="OrthoDB" id="9157385at2"/>
<reference evidence="1 2" key="1">
    <citation type="submission" date="2019-06" db="EMBL/GenBank/DDBJ databases">
        <authorList>
            <person name="Yang Y."/>
        </authorList>
    </citation>
    <scope>NUCLEOTIDE SEQUENCE [LARGE SCALE GENOMIC DNA]</scope>
    <source>
        <strain evidence="1 2">BIT-26</strain>
    </source>
</reference>
<name>A0A506V8T0_9GAMM</name>
<proteinExistence type="predicted"/>
<dbReference type="Proteomes" id="UP000319523">
    <property type="component" value="Unassembled WGS sequence"/>
</dbReference>
<dbReference type="InterPro" id="IPR032675">
    <property type="entry name" value="LRR_dom_sf"/>
</dbReference>
<organism evidence="1 2">
    <name type="scientific">Mixta tenebrionis</name>
    <dbReference type="NCBI Taxonomy" id="2562439"/>
    <lineage>
        <taxon>Bacteria</taxon>
        <taxon>Pseudomonadati</taxon>
        <taxon>Pseudomonadota</taxon>
        <taxon>Gammaproteobacteria</taxon>
        <taxon>Enterobacterales</taxon>
        <taxon>Erwiniaceae</taxon>
        <taxon>Mixta</taxon>
    </lineage>
</organism>
<gene>
    <name evidence="1" type="ORF">FKM52_11290</name>
</gene>
<dbReference type="RefSeq" id="WP_141176281.1">
    <property type="nucleotide sequence ID" value="NZ_JBHUFX010000002.1"/>
</dbReference>
<evidence type="ECO:0000313" key="2">
    <source>
        <dbReference type="Proteomes" id="UP000319523"/>
    </source>
</evidence>